<reference evidence="2 3" key="1">
    <citation type="submission" date="2018-05" db="EMBL/GenBank/DDBJ databases">
        <title>Genomic Encyclopedia of Type Strains, Phase IV (KMG-IV): sequencing the most valuable type-strain genomes for metagenomic binning, comparative biology and taxonomic classification.</title>
        <authorList>
            <person name="Goeker M."/>
        </authorList>
    </citation>
    <scope>NUCLEOTIDE SEQUENCE [LARGE SCALE GENOMIC DNA]</scope>
    <source>
        <strain evidence="2 3">DSM 24995</strain>
    </source>
</reference>
<evidence type="ECO:0000313" key="3">
    <source>
        <dbReference type="Proteomes" id="UP000248057"/>
    </source>
</evidence>
<dbReference type="EMBL" id="QJKD01000003">
    <property type="protein sequence ID" value="PXX55330.1"/>
    <property type="molecule type" value="Genomic_DNA"/>
</dbReference>
<feature type="transmembrane region" description="Helical" evidence="1">
    <location>
        <begin position="76"/>
        <end position="96"/>
    </location>
</feature>
<proteinExistence type="predicted"/>
<name>A0A2V3Y8S8_9FIRM</name>
<evidence type="ECO:0000256" key="1">
    <source>
        <dbReference type="SAM" id="Phobius"/>
    </source>
</evidence>
<keyword evidence="1" id="KW-1133">Transmembrane helix</keyword>
<dbReference type="RefSeq" id="WP_110322400.1">
    <property type="nucleotide sequence ID" value="NZ_QJKD01000003.1"/>
</dbReference>
<keyword evidence="1" id="KW-0472">Membrane</keyword>
<gene>
    <name evidence="2" type="ORF">DFR60_103388</name>
</gene>
<organism evidence="2 3">
    <name type="scientific">Hungatella effluvii</name>
    <dbReference type="NCBI Taxonomy" id="1096246"/>
    <lineage>
        <taxon>Bacteria</taxon>
        <taxon>Bacillati</taxon>
        <taxon>Bacillota</taxon>
        <taxon>Clostridia</taxon>
        <taxon>Lachnospirales</taxon>
        <taxon>Lachnospiraceae</taxon>
        <taxon>Hungatella</taxon>
    </lineage>
</organism>
<feature type="transmembrane region" description="Helical" evidence="1">
    <location>
        <begin position="51"/>
        <end position="70"/>
    </location>
</feature>
<dbReference type="AlphaFoldDB" id="A0A2V3Y8S8"/>
<keyword evidence="1" id="KW-0812">Transmembrane</keyword>
<dbReference type="Proteomes" id="UP000248057">
    <property type="component" value="Unassembled WGS sequence"/>
</dbReference>
<accession>A0A2V3Y8S8</accession>
<dbReference type="GeneID" id="86060888"/>
<evidence type="ECO:0000313" key="2">
    <source>
        <dbReference type="EMBL" id="PXX55330.1"/>
    </source>
</evidence>
<keyword evidence="3" id="KW-1185">Reference proteome</keyword>
<sequence>MLIKSEPCPWCGQEIESPHLTRGTCEHCGKPYRPVILLYNRYRTRRSEVPLLQAYAFYIITFLMFLYIAVSNSLRRSGIDFISIVFVVLYGTFFLFRRPKVYLAKVSLKEAESEKEYGVSENEANLGNGEVGSVGADQKGTYIFLEGRGTPSFYHSRMKIQLLNQKDFSPSDVLEVTIHMREDVTEVFIETDENTPECLKSPGTEFRLFAGDYETNGVTMRPSDQRAGLFQAEFTFTNADFTPDKHEYYRAVMMLPEGDVPFHLIPNASDILENMISGKMVYEVMLFSPFMKARDLPIPAYFNLCRKDGTYLGGGTVTYHFANRLLFEETGTGVNTDYESRNRWL</sequence>
<protein>
    <submittedName>
        <fullName evidence="2">Uncharacterized protein</fullName>
    </submittedName>
</protein>
<comment type="caution">
    <text evidence="2">The sequence shown here is derived from an EMBL/GenBank/DDBJ whole genome shotgun (WGS) entry which is preliminary data.</text>
</comment>